<dbReference type="Gramene" id="AUR62017221-RA">
    <property type="protein sequence ID" value="AUR62017221-RA:cds"/>
    <property type="gene ID" value="AUR62017221"/>
</dbReference>
<sequence length="96" mass="10771">MDATTTDPTASFGRMFRDTHCGAGSLSKAMVEVEWQDDDGYFTKEAVDKTVTTVMDFESEVGKEVRAAKRREFLLKEGLEDNYISSFIQSFQGVRG</sequence>
<dbReference type="AlphaFoldDB" id="A0A803LQJ2"/>
<dbReference type="EnsemblPlants" id="AUR62017221-RA">
    <property type="protein sequence ID" value="AUR62017221-RA:cds"/>
    <property type="gene ID" value="AUR62017221"/>
</dbReference>
<reference evidence="1" key="1">
    <citation type="journal article" date="2017" name="Nature">
        <title>The genome of Chenopodium quinoa.</title>
        <authorList>
            <person name="Jarvis D.E."/>
            <person name="Ho Y.S."/>
            <person name="Lightfoot D.J."/>
            <person name="Schmoeckel S.M."/>
            <person name="Li B."/>
            <person name="Borm T.J.A."/>
            <person name="Ohyanagi H."/>
            <person name="Mineta K."/>
            <person name="Michell C.T."/>
            <person name="Saber N."/>
            <person name="Kharbatia N.M."/>
            <person name="Rupper R.R."/>
            <person name="Sharp A.R."/>
            <person name="Dally N."/>
            <person name="Boughton B.A."/>
            <person name="Woo Y.H."/>
            <person name="Gao G."/>
            <person name="Schijlen E.G.W.M."/>
            <person name="Guo X."/>
            <person name="Momin A.A."/>
            <person name="Negrao S."/>
            <person name="Al-Babili S."/>
            <person name="Gehring C."/>
            <person name="Roessner U."/>
            <person name="Jung C."/>
            <person name="Murphy K."/>
            <person name="Arold S.T."/>
            <person name="Gojobori T."/>
            <person name="van der Linden C.G."/>
            <person name="van Loo E.N."/>
            <person name="Jellen E.N."/>
            <person name="Maughan P.J."/>
            <person name="Tester M."/>
        </authorList>
    </citation>
    <scope>NUCLEOTIDE SEQUENCE [LARGE SCALE GENOMIC DNA]</scope>
    <source>
        <strain evidence="1">cv. PI 614886</strain>
    </source>
</reference>
<name>A0A803LQJ2_CHEQI</name>
<keyword evidence="2" id="KW-1185">Reference proteome</keyword>
<evidence type="ECO:0000313" key="2">
    <source>
        <dbReference type="Proteomes" id="UP000596660"/>
    </source>
</evidence>
<dbReference type="Proteomes" id="UP000596660">
    <property type="component" value="Unplaced"/>
</dbReference>
<accession>A0A803LQJ2</accession>
<proteinExistence type="predicted"/>
<evidence type="ECO:0000313" key="1">
    <source>
        <dbReference type="EnsemblPlants" id="AUR62017221-RA:cds"/>
    </source>
</evidence>
<protein>
    <submittedName>
        <fullName evidence="1">Uncharacterized protein</fullName>
    </submittedName>
</protein>
<reference evidence="1" key="2">
    <citation type="submission" date="2021-03" db="UniProtKB">
        <authorList>
            <consortium name="EnsemblPlants"/>
        </authorList>
    </citation>
    <scope>IDENTIFICATION</scope>
</reference>
<organism evidence="1 2">
    <name type="scientific">Chenopodium quinoa</name>
    <name type="common">Quinoa</name>
    <dbReference type="NCBI Taxonomy" id="63459"/>
    <lineage>
        <taxon>Eukaryota</taxon>
        <taxon>Viridiplantae</taxon>
        <taxon>Streptophyta</taxon>
        <taxon>Embryophyta</taxon>
        <taxon>Tracheophyta</taxon>
        <taxon>Spermatophyta</taxon>
        <taxon>Magnoliopsida</taxon>
        <taxon>eudicotyledons</taxon>
        <taxon>Gunneridae</taxon>
        <taxon>Pentapetalae</taxon>
        <taxon>Caryophyllales</taxon>
        <taxon>Chenopodiaceae</taxon>
        <taxon>Chenopodioideae</taxon>
        <taxon>Atripliceae</taxon>
        <taxon>Chenopodium</taxon>
    </lineage>
</organism>